<dbReference type="Proteomes" id="UP000501534">
    <property type="component" value="Chromosome"/>
</dbReference>
<name>A0A6M4GUX3_9PROT</name>
<dbReference type="KEGG" id="uru:DSM104443_00451"/>
<accession>A0A6M4GUX3</accession>
<evidence type="ECO:0000313" key="2">
    <source>
        <dbReference type="Proteomes" id="UP000501534"/>
    </source>
</evidence>
<keyword evidence="2" id="KW-1185">Reference proteome</keyword>
<sequence>MACEECQYLRSHEFASADDLINAVRGAAQEMDRGVLARDDPPQRGAAAQESLESMFSSGALPDTLNYRFRCTTCGDGFTLHADTRDGSGAWLRDGDKP</sequence>
<reference evidence="1 2" key="1">
    <citation type="submission" date="2020-04" db="EMBL/GenBank/DDBJ databases">
        <title>Usitatibacter rugosus gen. nov., sp. nov. and Usitatibacter palustris sp. nov., novel members of Usitatibacteraceae fam. nov. within the order Nitrosomonadales isolated from soil.</title>
        <authorList>
            <person name="Huber K.J."/>
            <person name="Neumann-Schaal M."/>
            <person name="Geppert A."/>
            <person name="Luckner M."/>
            <person name="Wanner G."/>
            <person name="Overmann J."/>
        </authorList>
    </citation>
    <scope>NUCLEOTIDE SEQUENCE [LARGE SCALE GENOMIC DNA]</scope>
    <source>
        <strain evidence="1 2">0125_3</strain>
    </source>
</reference>
<protein>
    <submittedName>
        <fullName evidence="1">Uncharacterized protein</fullName>
    </submittedName>
</protein>
<dbReference type="EMBL" id="CP053069">
    <property type="protein sequence ID" value="QJR09407.1"/>
    <property type="molecule type" value="Genomic_DNA"/>
</dbReference>
<organism evidence="1 2">
    <name type="scientific">Usitatibacter rugosus</name>
    <dbReference type="NCBI Taxonomy" id="2732067"/>
    <lineage>
        <taxon>Bacteria</taxon>
        <taxon>Pseudomonadati</taxon>
        <taxon>Pseudomonadota</taxon>
        <taxon>Betaproteobacteria</taxon>
        <taxon>Nitrosomonadales</taxon>
        <taxon>Usitatibacteraceae</taxon>
        <taxon>Usitatibacter</taxon>
    </lineage>
</organism>
<dbReference type="AlphaFoldDB" id="A0A6M4GUX3"/>
<dbReference type="RefSeq" id="WP_171089095.1">
    <property type="nucleotide sequence ID" value="NZ_CP053069.1"/>
</dbReference>
<gene>
    <name evidence="1" type="ORF">DSM104443_00451</name>
</gene>
<evidence type="ECO:0000313" key="1">
    <source>
        <dbReference type="EMBL" id="QJR09407.1"/>
    </source>
</evidence>
<proteinExistence type="predicted"/>